<dbReference type="AlphaFoldDB" id="A0A919RNL2"/>
<dbReference type="RefSeq" id="WP_204032275.1">
    <property type="nucleotide sequence ID" value="NZ_BOOW01000053.1"/>
</dbReference>
<evidence type="ECO:0000313" key="2">
    <source>
        <dbReference type="Proteomes" id="UP000606172"/>
    </source>
</evidence>
<dbReference type="Proteomes" id="UP000606172">
    <property type="component" value="Unassembled WGS sequence"/>
</dbReference>
<protein>
    <submittedName>
        <fullName evidence="1">Uncharacterized protein</fullName>
    </submittedName>
</protein>
<accession>A0A919RNL2</accession>
<evidence type="ECO:0000313" key="1">
    <source>
        <dbReference type="EMBL" id="GII97003.1"/>
    </source>
</evidence>
<organism evidence="1 2">
    <name type="scientific">Sinosporangium siamense</name>
    <dbReference type="NCBI Taxonomy" id="1367973"/>
    <lineage>
        <taxon>Bacteria</taxon>
        <taxon>Bacillati</taxon>
        <taxon>Actinomycetota</taxon>
        <taxon>Actinomycetes</taxon>
        <taxon>Streptosporangiales</taxon>
        <taxon>Streptosporangiaceae</taxon>
        <taxon>Sinosporangium</taxon>
    </lineage>
</organism>
<comment type="caution">
    <text evidence="1">The sequence shown here is derived from an EMBL/GenBank/DDBJ whole genome shotgun (WGS) entry which is preliminary data.</text>
</comment>
<reference evidence="1" key="1">
    <citation type="submission" date="2021-01" db="EMBL/GenBank/DDBJ databases">
        <title>Whole genome shotgun sequence of Sinosporangium siamense NBRC 109515.</title>
        <authorList>
            <person name="Komaki H."/>
            <person name="Tamura T."/>
        </authorList>
    </citation>
    <scope>NUCLEOTIDE SEQUENCE</scope>
    <source>
        <strain evidence="1">NBRC 109515</strain>
    </source>
</reference>
<keyword evidence="2" id="KW-1185">Reference proteome</keyword>
<dbReference type="EMBL" id="BOOW01000053">
    <property type="protein sequence ID" value="GII97003.1"/>
    <property type="molecule type" value="Genomic_DNA"/>
</dbReference>
<gene>
    <name evidence="1" type="ORF">Ssi02_72340</name>
</gene>
<proteinExistence type="predicted"/>
<name>A0A919RNL2_9ACTN</name>
<sequence>MTTPEAAVQRLREALAALGVATTPAKVKRRRGDTVTLDVAPGLLLWCGSGSFRWVGPGNTWHVQPVEAVAQTAKLLFRHVDGDLVFELRARFPKWTIFRIAGTDRLCAAPATVALSAAPAVNAASAEELSTRLQEIESVHGREAREDPPP</sequence>